<organism evidence="1">
    <name type="scientific">bioreactor metagenome</name>
    <dbReference type="NCBI Taxonomy" id="1076179"/>
    <lineage>
        <taxon>unclassified sequences</taxon>
        <taxon>metagenomes</taxon>
        <taxon>ecological metagenomes</taxon>
    </lineage>
</organism>
<gene>
    <name evidence="1" type="ORF">SDC9_183886</name>
</gene>
<accession>A0A645HBH3</accession>
<dbReference type="AlphaFoldDB" id="A0A645HBH3"/>
<name>A0A645HBH3_9ZZZZ</name>
<sequence length="30" mass="3439">MSEGYPDFDMEGTSKIAKDDQRVVFENTEV</sequence>
<comment type="caution">
    <text evidence="1">The sequence shown here is derived from an EMBL/GenBank/DDBJ whole genome shotgun (WGS) entry which is preliminary data.</text>
</comment>
<reference evidence="1" key="1">
    <citation type="submission" date="2019-08" db="EMBL/GenBank/DDBJ databases">
        <authorList>
            <person name="Kucharzyk K."/>
            <person name="Murdoch R.W."/>
            <person name="Higgins S."/>
            <person name="Loffler F."/>
        </authorList>
    </citation>
    <scope>NUCLEOTIDE SEQUENCE</scope>
</reference>
<protein>
    <submittedName>
        <fullName evidence="1">Uncharacterized protein</fullName>
    </submittedName>
</protein>
<dbReference type="EMBL" id="VSSQ01090476">
    <property type="protein sequence ID" value="MPN36377.1"/>
    <property type="molecule type" value="Genomic_DNA"/>
</dbReference>
<evidence type="ECO:0000313" key="1">
    <source>
        <dbReference type="EMBL" id="MPN36377.1"/>
    </source>
</evidence>
<proteinExistence type="predicted"/>